<dbReference type="AlphaFoldDB" id="A0A836BNU3"/>
<feature type="compositionally biased region" description="Basic and acidic residues" evidence="1">
    <location>
        <begin position="289"/>
        <end position="300"/>
    </location>
</feature>
<feature type="region of interest" description="Disordered" evidence="1">
    <location>
        <begin position="280"/>
        <end position="331"/>
    </location>
</feature>
<dbReference type="Proteomes" id="UP000612055">
    <property type="component" value="Unassembled WGS sequence"/>
</dbReference>
<sequence length="367" mass="37691">MTTSNAGLFWTLSLPVLLIAALAGLVVWLKCYQERLDAELRAQTEAKTAAADRAYSKKLAQDSLVYSPPAPQPPAPLRPAEEALPFSVRRRRRALDDAWDGAATATAAAAAAAATAAAAAAAANRLACEDDYTAERARFLGEGDLYRFPRAQTHARPSGAQQAPEFDVVDADVIAAGMQVDSGLRFSPAHVSYLDPTAGADGGAGSGSGSGSGSALTPRLRRLPCATQSMPQLGPVGPAAGPAGASSFSPFTVTAAAMGCAPTSMSECLALSASAMAVTGSGASGTARSEGEPRERRWSSRGENAWTAGGPSAPKSPLLAPSVRSLTSGSQGFAESTREVLATLQDDFSVLRWALQRRESARAQGGA</sequence>
<evidence type="ECO:0000256" key="2">
    <source>
        <dbReference type="SAM" id="Phobius"/>
    </source>
</evidence>
<keyword evidence="4" id="KW-1185">Reference proteome</keyword>
<keyword evidence="2" id="KW-0472">Membrane</keyword>
<proteinExistence type="predicted"/>
<accession>A0A836BNU3</accession>
<dbReference type="EMBL" id="JAEHOE010000179">
    <property type="protein sequence ID" value="KAG2483370.1"/>
    <property type="molecule type" value="Genomic_DNA"/>
</dbReference>
<keyword evidence="2" id="KW-0812">Transmembrane</keyword>
<protein>
    <submittedName>
        <fullName evidence="3">Uncharacterized protein</fullName>
    </submittedName>
</protein>
<keyword evidence="2" id="KW-1133">Transmembrane helix</keyword>
<organism evidence="3 4">
    <name type="scientific">Edaphochlamys debaryana</name>
    <dbReference type="NCBI Taxonomy" id="47281"/>
    <lineage>
        <taxon>Eukaryota</taxon>
        <taxon>Viridiplantae</taxon>
        <taxon>Chlorophyta</taxon>
        <taxon>core chlorophytes</taxon>
        <taxon>Chlorophyceae</taxon>
        <taxon>CS clade</taxon>
        <taxon>Chlamydomonadales</taxon>
        <taxon>Chlamydomonadales incertae sedis</taxon>
        <taxon>Edaphochlamys</taxon>
    </lineage>
</organism>
<evidence type="ECO:0000313" key="4">
    <source>
        <dbReference type="Proteomes" id="UP000612055"/>
    </source>
</evidence>
<comment type="caution">
    <text evidence="3">The sequence shown here is derived from an EMBL/GenBank/DDBJ whole genome shotgun (WGS) entry which is preliminary data.</text>
</comment>
<name>A0A836BNU3_9CHLO</name>
<reference evidence="3" key="1">
    <citation type="journal article" date="2020" name="bioRxiv">
        <title>Comparative genomics of Chlamydomonas.</title>
        <authorList>
            <person name="Craig R.J."/>
            <person name="Hasan A.R."/>
            <person name="Ness R.W."/>
            <person name="Keightley P.D."/>
        </authorList>
    </citation>
    <scope>NUCLEOTIDE SEQUENCE</scope>
    <source>
        <strain evidence="3">CCAP 11/70</strain>
    </source>
</reference>
<feature type="compositionally biased region" description="Low complexity" evidence="1">
    <location>
        <begin position="311"/>
        <end position="322"/>
    </location>
</feature>
<evidence type="ECO:0000313" key="3">
    <source>
        <dbReference type="EMBL" id="KAG2483370.1"/>
    </source>
</evidence>
<evidence type="ECO:0000256" key="1">
    <source>
        <dbReference type="SAM" id="MobiDB-lite"/>
    </source>
</evidence>
<gene>
    <name evidence="3" type="ORF">HYH03_017769</name>
</gene>
<feature type="transmembrane region" description="Helical" evidence="2">
    <location>
        <begin position="6"/>
        <end position="29"/>
    </location>
</feature>